<dbReference type="PROSITE" id="PS51519">
    <property type="entry name" value="RWP_RK"/>
    <property type="match status" value="1"/>
</dbReference>
<accession>A0A9W6BQX0</accession>
<gene>
    <name evidence="10" type="primary">PLEST004040</name>
    <name evidence="10" type="ORF">PLESTB_001113800</name>
</gene>
<dbReference type="AlphaFoldDB" id="A0A9W6BQX0"/>
<keyword evidence="11" id="KW-1185">Reference proteome</keyword>
<keyword evidence="2" id="KW-0805">Transcription regulation</keyword>
<evidence type="ECO:0000256" key="4">
    <source>
        <dbReference type="ARBA" id="ARBA00023125"/>
    </source>
</evidence>
<feature type="compositionally biased region" description="Acidic residues" evidence="8">
    <location>
        <begin position="478"/>
        <end position="496"/>
    </location>
</feature>
<name>A0A9W6BQX0_9CHLO</name>
<feature type="compositionally biased region" description="Polar residues" evidence="8">
    <location>
        <begin position="108"/>
        <end position="118"/>
    </location>
</feature>
<comment type="function">
    <text evidence="1">Putative transcription factor.</text>
</comment>
<evidence type="ECO:0000256" key="8">
    <source>
        <dbReference type="SAM" id="MobiDB-lite"/>
    </source>
</evidence>
<organism evidence="10 11">
    <name type="scientific">Pleodorina starrii</name>
    <dbReference type="NCBI Taxonomy" id="330485"/>
    <lineage>
        <taxon>Eukaryota</taxon>
        <taxon>Viridiplantae</taxon>
        <taxon>Chlorophyta</taxon>
        <taxon>core chlorophytes</taxon>
        <taxon>Chlorophyceae</taxon>
        <taxon>CS clade</taxon>
        <taxon>Chlamydomonadales</taxon>
        <taxon>Volvocaceae</taxon>
        <taxon>Pleodorina</taxon>
    </lineage>
</organism>
<dbReference type="EMBL" id="BRXU01000016">
    <property type="protein sequence ID" value="GLC56498.1"/>
    <property type="molecule type" value="Genomic_DNA"/>
</dbReference>
<evidence type="ECO:0000256" key="1">
    <source>
        <dbReference type="ARBA" id="ARBA00004049"/>
    </source>
</evidence>
<keyword evidence="3 7" id="KW-0175">Coiled coil</keyword>
<dbReference type="InterPro" id="IPR044607">
    <property type="entry name" value="RKD-like"/>
</dbReference>
<feature type="coiled-coil region" evidence="7">
    <location>
        <begin position="574"/>
        <end position="601"/>
    </location>
</feature>
<keyword evidence="4" id="KW-0238">DNA-binding</keyword>
<evidence type="ECO:0000313" key="10">
    <source>
        <dbReference type="EMBL" id="GLC56498.1"/>
    </source>
</evidence>
<proteinExistence type="predicted"/>
<keyword evidence="5" id="KW-0804">Transcription</keyword>
<reference evidence="10 11" key="1">
    <citation type="journal article" date="2023" name="Commun. Biol.">
        <title>Reorganization of the ancestral sex-determining regions during the evolution of trioecy in Pleodorina starrii.</title>
        <authorList>
            <person name="Takahashi K."/>
            <person name="Suzuki S."/>
            <person name="Kawai-Toyooka H."/>
            <person name="Yamamoto K."/>
            <person name="Hamaji T."/>
            <person name="Ootsuki R."/>
            <person name="Yamaguchi H."/>
            <person name="Kawachi M."/>
            <person name="Higashiyama T."/>
            <person name="Nozaki H."/>
        </authorList>
    </citation>
    <scope>NUCLEOTIDE SEQUENCE [LARGE SCALE GENOMIC DNA]</scope>
    <source>
        <strain evidence="10 11">NIES-4479</strain>
    </source>
</reference>
<sequence length="642" mass="67373">MDFLDDDDDFLKGLPSLADWCPSPNDARQNLPGAATVPNSTLLPGSCQASSDFFEELGPWALSAPTAIEHGLIASRAGQQLPARKLSSASCNTEWMDSMPAMPAGINHSDTGFLSSTWQPQPQQQALPQPQPQPQREQKWESSSASTIGSASLPWPWSRSPVSNGPAASRYLAAFVSAPGHLNCRSAQAVVADSYQQQHQMLMMHNQHQQRQLLPSLCLLGSESSLEEDLLLAEIQAAPWPSSKTSYDATAAAYEAAAALANARLAPPATAVPPPPPLPRTLPPARDRTASCPAACSRFLPPKMYGGPCAAPATASAPPTPVLSPPDHAGSFDCGRLMTVAEEEAEPGMGEPCRVLPPAGFVATCLPEGRPMQDADLAPPAPVPAVTAAVGSLAAHCPLPALAADRPAPVLQPVQRGSPFVRATALPPLAAAGASAAGVPVCTRQPTAADAVAAAAAAPPAVVADVSYDDPMHVQPSDDGDGQNDTMEDAGSDCDCDATAANANAGGGAESRRASAAGRAGGSGRAGGRVTLEALRGMFDLPVQEVVRALGISATDLKRRCRALGIQRWPQRKLMSLRRLAEAVETDKDLTEEQRKDMLDRVARNRAEILADPDAELEACLKPVRQQHYKRNFVDRRSAARS</sequence>
<feature type="compositionally biased region" description="Low complexity" evidence="8">
    <location>
        <begin position="119"/>
        <end position="128"/>
    </location>
</feature>
<keyword evidence="6" id="KW-0539">Nucleus</keyword>
<dbReference type="Proteomes" id="UP001165080">
    <property type="component" value="Unassembled WGS sequence"/>
</dbReference>
<dbReference type="InterPro" id="IPR003035">
    <property type="entry name" value="RWP-RK_dom"/>
</dbReference>
<protein>
    <recommendedName>
        <fullName evidence="9">RWP-RK domain-containing protein</fullName>
    </recommendedName>
</protein>
<dbReference type="Pfam" id="PF02042">
    <property type="entry name" value="RWP-RK"/>
    <property type="match status" value="1"/>
</dbReference>
<dbReference type="GO" id="GO:0003677">
    <property type="term" value="F:DNA binding"/>
    <property type="evidence" value="ECO:0007669"/>
    <property type="project" value="UniProtKB-KW"/>
</dbReference>
<evidence type="ECO:0000256" key="6">
    <source>
        <dbReference type="ARBA" id="ARBA00023242"/>
    </source>
</evidence>
<feature type="domain" description="RWP-RK" evidence="9">
    <location>
        <begin position="513"/>
        <end position="597"/>
    </location>
</feature>
<evidence type="ECO:0000256" key="3">
    <source>
        <dbReference type="ARBA" id="ARBA00023054"/>
    </source>
</evidence>
<feature type="region of interest" description="Disordered" evidence="8">
    <location>
        <begin position="102"/>
        <end position="156"/>
    </location>
</feature>
<feature type="region of interest" description="Disordered" evidence="8">
    <location>
        <begin position="469"/>
        <end position="527"/>
    </location>
</feature>
<comment type="caution">
    <text evidence="10">The sequence shown here is derived from an EMBL/GenBank/DDBJ whole genome shotgun (WGS) entry which is preliminary data.</text>
</comment>
<feature type="compositionally biased region" description="Low complexity" evidence="8">
    <location>
        <begin position="142"/>
        <end position="152"/>
    </location>
</feature>
<dbReference type="GO" id="GO:0003700">
    <property type="term" value="F:DNA-binding transcription factor activity"/>
    <property type="evidence" value="ECO:0007669"/>
    <property type="project" value="InterPro"/>
</dbReference>
<evidence type="ECO:0000256" key="7">
    <source>
        <dbReference type="SAM" id="Coils"/>
    </source>
</evidence>
<dbReference type="PANTHER" id="PTHR46373:SF2">
    <property type="entry name" value="RWP-RK DOMAIN-CONTAINING PROTEIN"/>
    <property type="match status" value="1"/>
</dbReference>
<evidence type="ECO:0000256" key="2">
    <source>
        <dbReference type="ARBA" id="ARBA00023015"/>
    </source>
</evidence>
<evidence type="ECO:0000256" key="5">
    <source>
        <dbReference type="ARBA" id="ARBA00023163"/>
    </source>
</evidence>
<evidence type="ECO:0000259" key="9">
    <source>
        <dbReference type="PROSITE" id="PS51519"/>
    </source>
</evidence>
<dbReference type="PANTHER" id="PTHR46373">
    <property type="entry name" value="PROTEIN RKD4"/>
    <property type="match status" value="1"/>
</dbReference>
<evidence type="ECO:0000313" key="11">
    <source>
        <dbReference type="Proteomes" id="UP001165080"/>
    </source>
</evidence>